<dbReference type="HOGENOM" id="CLU_098807_3_1_0"/>
<dbReference type="InterPro" id="IPR011322">
    <property type="entry name" value="N-reg_PII-like_a/b"/>
</dbReference>
<dbReference type="GO" id="GO:0005507">
    <property type="term" value="F:copper ion binding"/>
    <property type="evidence" value="ECO:0007669"/>
    <property type="project" value="TreeGrafter"/>
</dbReference>
<evidence type="ECO:0000313" key="3">
    <source>
        <dbReference type="Proteomes" id="UP000006558"/>
    </source>
</evidence>
<dbReference type="GO" id="GO:0010038">
    <property type="term" value="P:response to metal ion"/>
    <property type="evidence" value="ECO:0007669"/>
    <property type="project" value="InterPro"/>
</dbReference>
<dbReference type="PANTHER" id="PTHR23419">
    <property type="entry name" value="DIVALENT CATION TOLERANCE CUTA-RELATED"/>
    <property type="match status" value="1"/>
</dbReference>
<dbReference type="InterPro" id="IPR053426">
    <property type="entry name" value="CutA_tolerance"/>
</dbReference>
<name>A5INC7_THEP1</name>
<protein>
    <submittedName>
        <fullName evidence="2">CutA1 divalent ion tolerance protein</fullName>
    </submittedName>
</protein>
<dbReference type="SUPFAM" id="SSF54913">
    <property type="entry name" value="GlnB-like"/>
    <property type="match status" value="1"/>
</dbReference>
<reference evidence="3" key="1">
    <citation type="submission" date="2007-05" db="EMBL/GenBank/DDBJ databases">
        <title>Complete sequence of Thermotoga petrophila RKU-1.</title>
        <authorList>
            <consortium name="US DOE Joint Genome Institute"/>
            <person name="Copeland A."/>
            <person name="Lucas S."/>
            <person name="Lapidus A."/>
            <person name="Barry K."/>
            <person name="Glavina del Rio T."/>
            <person name="Dalin E."/>
            <person name="Tice H."/>
            <person name="Pitluck S."/>
            <person name="Sims D."/>
            <person name="Brettin T."/>
            <person name="Bruce D."/>
            <person name="Detter J.C."/>
            <person name="Han C."/>
            <person name="Tapia R."/>
            <person name="Schmutz J."/>
            <person name="Larimer F."/>
            <person name="Land M."/>
            <person name="Hauser L."/>
            <person name="Kyrpides N."/>
            <person name="Mikhailova N."/>
            <person name="Nelson K."/>
            <person name="Gogarten J.P."/>
            <person name="Noll K."/>
            <person name="Richardson P."/>
        </authorList>
    </citation>
    <scope>NUCLEOTIDE SEQUENCE [LARGE SCALE GENOMIC DNA]</scope>
    <source>
        <strain evidence="3">ATCC BAA-488 / DSM 13995 / JCM 10881 / RKU-1</strain>
    </source>
</reference>
<comment type="similarity">
    <text evidence="1">Belongs to the CutA family.</text>
</comment>
<dbReference type="InterPro" id="IPR004323">
    <property type="entry name" value="Ion_tolerance_CutA"/>
</dbReference>
<dbReference type="NCBIfam" id="NF041095">
    <property type="entry name" value="dival_cat_tol_CutA"/>
    <property type="match status" value="1"/>
</dbReference>
<dbReference type="AlphaFoldDB" id="A5INC7"/>
<proteinExistence type="inferred from homology"/>
<dbReference type="STRING" id="390874.Tpet_1695"/>
<dbReference type="PANTHER" id="PTHR23419:SF8">
    <property type="entry name" value="FI09726P"/>
    <property type="match status" value="1"/>
</dbReference>
<dbReference type="Gene3D" id="3.30.70.120">
    <property type="match status" value="1"/>
</dbReference>
<gene>
    <name evidence="2" type="ordered locus">Tpet_1695</name>
</gene>
<dbReference type="InterPro" id="IPR015867">
    <property type="entry name" value="N-reg_PII/ATP_PRibTrfase_C"/>
</dbReference>
<dbReference type="eggNOG" id="COG1324">
    <property type="taxonomic scope" value="Bacteria"/>
</dbReference>
<dbReference type="KEGG" id="tpt:Tpet_1695"/>
<evidence type="ECO:0000313" key="2">
    <source>
        <dbReference type="EMBL" id="ABQ47700.1"/>
    </source>
</evidence>
<sequence>MILVYSTFPSEEKALEIGRNLLEKRLIACFNVLEIRSGYWWKGEIVQDKEWAAIFKTTEEKEKELYEELRGLHPYETPAIFTLKVENVLPEYMNWLRESVP</sequence>
<evidence type="ECO:0000256" key="1">
    <source>
        <dbReference type="ARBA" id="ARBA00010169"/>
    </source>
</evidence>
<reference evidence="2 3" key="2">
    <citation type="journal article" date="2009" name="Proc. Natl. Acad. Sci. U.S.A.">
        <title>On the chimeric nature, thermophilic origin, and phylogenetic placement of the Thermotogales.</title>
        <authorList>
            <person name="Zhaxybayeva O."/>
            <person name="Swithers K.S."/>
            <person name="Lapierre P."/>
            <person name="Fournier G.P."/>
            <person name="Bickhart D.M."/>
            <person name="DeBoy R.T."/>
            <person name="Nelson K.E."/>
            <person name="Nesbo C.L."/>
            <person name="Doolittle W.F."/>
            <person name="Gogarten J.P."/>
            <person name="Noll K.M."/>
        </authorList>
    </citation>
    <scope>NUCLEOTIDE SEQUENCE [LARGE SCALE GENOMIC DNA]</scope>
    <source>
        <strain evidence="3">ATCC BAA-488 / DSM 13995 / JCM 10881 / RKU-1</strain>
    </source>
</reference>
<dbReference type="Proteomes" id="UP000006558">
    <property type="component" value="Chromosome"/>
</dbReference>
<dbReference type="EMBL" id="CP000702">
    <property type="protein sequence ID" value="ABQ47700.1"/>
    <property type="molecule type" value="Genomic_DNA"/>
</dbReference>
<accession>A5INC7</accession>
<organism evidence="2 3">
    <name type="scientific">Thermotoga petrophila (strain ATCC BAA-488 / DSM 13995 / JCM 10881 / RKU-1)</name>
    <dbReference type="NCBI Taxonomy" id="390874"/>
    <lineage>
        <taxon>Bacteria</taxon>
        <taxon>Thermotogati</taxon>
        <taxon>Thermotogota</taxon>
        <taxon>Thermotogae</taxon>
        <taxon>Thermotogales</taxon>
        <taxon>Thermotogaceae</taxon>
        <taxon>Thermotoga</taxon>
    </lineage>
</organism>
<dbReference type="Pfam" id="PF03091">
    <property type="entry name" value="CutA1"/>
    <property type="match status" value="1"/>
</dbReference>
<dbReference type="RefSeq" id="WP_011944106.1">
    <property type="nucleotide sequence ID" value="NC_009486.1"/>
</dbReference>